<feature type="transmembrane region" description="Helical" evidence="1">
    <location>
        <begin position="304"/>
        <end position="326"/>
    </location>
</feature>
<feature type="transmembrane region" description="Helical" evidence="1">
    <location>
        <begin position="143"/>
        <end position="163"/>
    </location>
</feature>
<proteinExistence type="predicted"/>
<evidence type="ECO:0000313" key="3">
    <source>
        <dbReference type="Proteomes" id="UP000812844"/>
    </source>
</evidence>
<reference evidence="2 3" key="1">
    <citation type="submission" date="2021-05" db="EMBL/GenBank/DDBJ databases">
        <title>Phylogenetic classification of ten novel species belonging to the genus Bifidobacterium comprising B. colchicus sp. nov., B. abeli sp. nov., B. bicoloris sp. nov., B. guerezis sp. nov., B. rosaliae sp. nov., B. santillanensis sp. nov., B. argentati sp. nov., B. amazzoni sp. nov., B. pluviali sp. nov., and B. pinnaculum sp. nov.</title>
        <authorList>
            <person name="Lugli G.A."/>
            <person name="Ruiz Garcia L."/>
            <person name="Margolles A."/>
            <person name="Ventura M."/>
        </authorList>
    </citation>
    <scope>NUCLEOTIDE SEQUENCE [LARGE SCALE GENOMIC DNA]</scope>
    <source>
        <strain evidence="2 3">6T3</strain>
    </source>
</reference>
<feature type="transmembrane region" description="Helical" evidence="1">
    <location>
        <begin position="47"/>
        <end position="72"/>
    </location>
</feature>
<gene>
    <name evidence="2" type="ORF">KIH73_07915</name>
</gene>
<feature type="transmembrane region" description="Helical" evidence="1">
    <location>
        <begin position="216"/>
        <end position="237"/>
    </location>
</feature>
<accession>A0ABS6W9U8</accession>
<organism evidence="2 3">
    <name type="scientific">Bifidobacterium phasiani</name>
    <dbReference type="NCBI Taxonomy" id="2834431"/>
    <lineage>
        <taxon>Bacteria</taxon>
        <taxon>Bacillati</taxon>
        <taxon>Actinomycetota</taxon>
        <taxon>Actinomycetes</taxon>
        <taxon>Bifidobacteriales</taxon>
        <taxon>Bifidobacteriaceae</taxon>
        <taxon>Bifidobacterium</taxon>
    </lineage>
</organism>
<feature type="transmembrane region" description="Helical" evidence="1">
    <location>
        <begin position="183"/>
        <end position="204"/>
    </location>
</feature>
<evidence type="ECO:0000256" key="1">
    <source>
        <dbReference type="SAM" id="Phobius"/>
    </source>
</evidence>
<keyword evidence="1" id="KW-0472">Membrane</keyword>
<dbReference type="RefSeq" id="WP_219082301.1">
    <property type="nucleotide sequence ID" value="NZ_JAHBBD010000018.1"/>
</dbReference>
<dbReference type="EMBL" id="JAHBBD010000018">
    <property type="protein sequence ID" value="MBW3083290.1"/>
    <property type="molecule type" value="Genomic_DNA"/>
</dbReference>
<keyword evidence="3" id="KW-1185">Reference proteome</keyword>
<keyword evidence="1" id="KW-1133">Transmembrane helix</keyword>
<feature type="transmembrane region" description="Helical" evidence="1">
    <location>
        <begin position="92"/>
        <end position="117"/>
    </location>
</feature>
<protein>
    <submittedName>
        <fullName evidence="2">ABC transporter permease</fullName>
    </submittedName>
</protein>
<dbReference type="Proteomes" id="UP000812844">
    <property type="component" value="Unassembled WGS sequence"/>
</dbReference>
<comment type="caution">
    <text evidence="2">The sequence shown here is derived from an EMBL/GenBank/DDBJ whole genome shotgun (WGS) entry which is preliminary data.</text>
</comment>
<evidence type="ECO:0000313" key="2">
    <source>
        <dbReference type="EMBL" id="MBW3083290.1"/>
    </source>
</evidence>
<sequence>MTRGSHAAHARTGRTPAPRAVAVRSRLTFAGAVRGELCKMLSLKSTAVLSLLTALLLPAGAAIMAWAISFVSTIDPETGRTVADPQPVSAGFMWSCVSAFVPTCMIVTGIFGVMAVATEYTTSSIQASLVVDPRRVMFMNAKALVAAAITFVSSLAGLLLAWWASAALFSAGGLTPLDDSQRALPWVSVLGGALLLTLMTVMALGFGGICRSTMGGVFSVVGLLMIVPSALSMASLAGDGFAWVQSVAQCLPDRAAATFLTAGVDTAVSSSAASVSVSAEAAGAGASASAPVEAAASTVFEPTWWQGGLIVLAWTALIYAIGVLVVRRSDVK</sequence>
<name>A0ABS6W9U8_9BIFI</name>
<keyword evidence="1" id="KW-0812">Transmembrane</keyword>